<dbReference type="AlphaFoldDB" id="A0AAN6SCF2"/>
<feature type="non-terminal residue" evidence="1">
    <location>
        <position position="1"/>
    </location>
</feature>
<proteinExistence type="predicted"/>
<keyword evidence="2" id="KW-1185">Reference proteome</keyword>
<accession>A0AAN6SCF2</accession>
<dbReference type="Proteomes" id="UP001303222">
    <property type="component" value="Unassembled WGS sequence"/>
</dbReference>
<organism evidence="1 2">
    <name type="scientific">Pseudoneurospora amorphoporcata</name>
    <dbReference type="NCBI Taxonomy" id="241081"/>
    <lineage>
        <taxon>Eukaryota</taxon>
        <taxon>Fungi</taxon>
        <taxon>Dikarya</taxon>
        <taxon>Ascomycota</taxon>
        <taxon>Pezizomycotina</taxon>
        <taxon>Sordariomycetes</taxon>
        <taxon>Sordariomycetidae</taxon>
        <taxon>Sordariales</taxon>
        <taxon>Sordariaceae</taxon>
        <taxon>Pseudoneurospora</taxon>
    </lineage>
</organism>
<gene>
    <name evidence="1" type="ORF">QBC32DRAFT_220331</name>
</gene>
<evidence type="ECO:0000313" key="2">
    <source>
        <dbReference type="Proteomes" id="UP001303222"/>
    </source>
</evidence>
<sequence length="67" mass="7217">LQPFRHGSRYGGLVFVTSSRSLIPLSALSSVYPATFPPSPFLILTGPCNPRPAFRSALMLKPCAEPT</sequence>
<reference evidence="1" key="2">
    <citation type="submission" date="2023-06" db="EMBL/GenBank/DDBJ databases">
        <authorList>
            <consortium name="Lawrence Berkeley National Laboratory"/>
            <person name="Mondo S.J."/>
            <person name="Hensen N."/>
            <person name="Bonometti L."/>
            <person name="Westerberg I."/>
            <person name="Brannstrom I.O."/>
            <person name="Guillou S."/>
            <person name="Cros-Aarteil S."/>
            <person name="Calhoun S."/>
            <person name="Haridas S."/>
            <person name="Kuo A."/>
            <person name="Pangilinan J."/>
            <person name="Riley R."/>
            <person name="Labutti K."/>
            <person name="Andreopoulos B."/>
            <person name="Lipzen A."/>
            <person name="Chen C."/>
            <person name="Yanf M."/>
            <person name="Daum C."/>
            <person name="Ng V."/>
            <person name="Clum A."/>
            <person name="Steindorff A."/>
            <person name="Ohm R."/>
            <person name="Martin F."/>
            <person name="Silar P."/>
            <person name="Natvig D."/>
            <person name="Lalanne C."/>
            <person name="Gautier V."/>
            <person name="Ament-Velasquez S.L."/>
            <person name="Kruys A."/>
            <person name="Hutchinson M.I."/>
            <person name="Powell A.J."/>
            <person name="Barry K."/>
            <person name="Miller A.N."/>
            <person name="Grigoriev I.V."/>
            <person name="Debuchy R."/>
            <person name="Gladieux P."/>
            <person name="Thoren M.H."/>
            <person name="Johannesson H."/>
        </authorList>
    </citation>
    <scope>NUCLEOTIDE SEQUENCE</scope>
    <source>
        <strain evidence="1">CBS 626.80</strain>
    </source>
</reference>
<reference evidence="1" key="1">
    <citation type="journal article" date="2023" name="Mol. Phylogenet. Evol.">
        <title>Genome-scale phylogeny and comparative genomics of the fungal order Sordariales.</title>
        <authorList>
            <person name="Hensen N."/>
            <person name="Bonometti L."/>
            <person name="Westerberg I."/>
            <person name="Brannstrom I.O."/>
            <person name="Guillou S."/>
            <person name="Cros-Aarteil S."/>
            <person name="Calhoun S."/>
            <person name="Haridas S."/>
            <person name="Kuo A."/>
            <person name="Mondo S."/>
            <person name="Pangilinan J."/>
            <person name="Riley R."/>
            <person name="LaButti K."/>
            <person name="Andreopoulos B."/>
            <person name="Lipzen A."/>
            <person name="Chen C."/>
            <person name="Yan M."/>
            <person name="Daum C."/>
            <person name="Ng V."/>
            <person name="Clum A."/>
            <person name="Steindorff A."/>
            <person name="Ohm R.A."/>
            <person name="Martin F."/>
            <person name="Silar P."/>
            <person name="Natvig D.O."/>
            <person name="Lalanne C."/>
            <person name="Gautier V."/>
            <person name="Ament-Velasquez S.L."/>
            <person name="Kruys A."/>
            <person name="Hutchinson M.I."/>
            <person name="Powell A.J."/>
            <person name="Barry K."/>
            <person name="Miller A.N."/>
            <person name="Grigoriev I.V."/>
            <person name="Debuchy R."/>
            <person name="Gladieux P."/>
            <person name="Hiltunen Thoren M."/>
            <person name="Johannesson H."/>
        </authorList>
    </citation>
    <scope>NUCLEOTIDE SEQUENCE</scope>
    <source>
        <strain evidence="1">CBS 626.80</strain>
    </source>
</reference>
<evidence type="ECO:0000313" key="1">
    <source>
        <dbReference type="EMBL" id="KAK3949157.1"/>
    </source>
</evidence>
<protein>
    <submittedName>
        <fullName evidence="1">Uncharacterized protein</fullName>
    </submittedName>
</protein>
<comment type="caution">
    <text evidence="1">The sequence shown here is derived from an EMBL/GenBank/DDBJ whole genome shotgun (WGS) entry which is preliminary data.</text>
</comment>
<name>A0AAN6SCF2_9PEZI</name>
<dbReference type="EMBL" id="MU859226">
    <property type="protein sequence ID" value="KAK3949157.1"/>
    <property type="molecule type" value="Genomic_DNA"/>
</dbReference>